<dbReference type="Proteomes" id="UP001153365">
    <property type="component" value="Unassembled WGS sequence"/>
</dbReference>
<evidence type="ECO:0000313" key="2">
    <source>
        <dbReference type="EMBL" id="CAH7680894.1"/>
    </source>
</evidence>
<name>A0AAV0B5P2_PHAPC</name>
<feature type="non-terminal residue" evidence="2">
    <location>
        <position position="1"/>
    </location>
</feature>
<keyword evidence="3" id="KW-1185">Reference proteome</keyword>
<dbReference type="AlphaFoldDB" id="A0AAV0B5P2"/>
<sequence>TVVFLSLFFSSMYCSILIMFSFPFTFTQQNIFVLYHEYLFCFVFFSQNSVIKSH</sequence>
<evidence type="ECO:0000256" key="1">
    <source>
        <dbReference type="SAM" id="Phobius"/>
    </source>
</evidence>
<reference evidence="2" key="1">
    <citation type="submission" date="2022-06" db="EMBL/GenBank/DDBJ databases">
        <authorList>
            <consortium name="SYNGENTA / RWTH Aachen University"/>
        </authorList>
    </citation>
    <scope>NUCLEOTIDE SEQUENCE</scope>
</reference>
<feature type="transmembrane region" description="Helical" evidence="1">
    <location>
        <begin position="7"/>
        <end position="26"/>
    </location>
</feature>
<accession>A0AAV0B5P2</accession>
<evidence type="ECO:0000313" key="3">
    <source>
        <dbReference type="Proteomes" id="UP001153365"/>
    </source>
</evidence>
<protein>
    <submittedName>
        <fullName evidence="2">Uncharacterized protein</fullName>
    </submittedName>
</protein>
<feature type="transmembrane region" description="Helical" evidence="1">
    <location>
        <begin position="32"/>
        <end position="51"/>
    </location>
</feature>
<organism evidence="2 3">
    <name type="scientific">Phakopsora pachyrhizi</name>
    <name type="common">Asian soybean rust disease fungus</name>
    <dbReference type="NCBI Taxonomy" id="170000"/>
    <lineage>
        <taxon>Eukaryota</taxon>
        <taxon>Fungi</taxon>
        <taxon>Dikarya</taxon>
        <taxon>Basidiomycota</taxon>
        <taxon>Pucciniomycotina</taxon>
        <taxon>Pucciniomycetes</taxon>
        <taxon>Pucciniales</taxon>
        <taxon>Phakopsoraceae</taxon>
        <taxon>Phakopsora</taxon>
    </lineage>
</organism>
<proteinExistence type="predicted"/>
<keyword evidence="1" id="KW-1133">Transmembrane helix</keyword>
<comment type="caution">
    <text evidence="2">The sequence shown here is derived from an EMBL/GenBank/DDBJ whole genome shotgun (WGS) entry which is preliminary data.</text>
</comment>
<dbReference type="EMBL" id="CALTRL010003327">
    <property type="protein sequence ID" value="CAH7680894.1"/>
    <property type="molecule type" value="Genomic_DNA"/>
</dbReference>
<gene>
    <name evidence="2" type="ORF">PPACK8108_LOCUS13409</name>
</gene>
<keyword evidence="1" id="KW-0472">Membrane</keyword>
<keyword evidence="1" id="KW-0812">Transmembrane</keyword>